<gene>
    <name evidence="1" type="ORF">LMG28614_04782</name>
</gene>
<dbReference type="RefSeq" id="WP_175151860.1">
    <property type="nucleotide sequence ID" value="NZ_CADIKK010000024.1"/>
</dbReference>
<dbReference type="EMBL" id="CADIKK010000024">
    <property type="protein sequence ID" value="CAB3798535.1"/>
    <property type="molecule type" value="Genomic_DNA"/>
</dbReference>
<dbReference type="Proteomes" id="UP000494365">
    <property type="component" value="Unassembled WGS sequence"/>
</dbReference>
<keyword evidence="2" id="KW-1185">Reference proteome</keyword>
<organism evidence="1 2">
    <name type="scientific">Paraburkholderia ultramafica</name>
    <dbReference type="NCBI Taxonomy" id="1544867"/>
    <lineage>
        <taxon>Bacteria</taxon>
        <taxon>Pseudomonadati</taxon>
        <taxon>Pseudomonadota</taxon>
        <taxon>Betaproteobacteria</taxon>
        <taxon>Burkholderiales</taxon>
        <taxon>Burkholderiaceae</taxon>
        <taxon>Paraburkholderia</taxon>
    </lineage>
</organism>
<dbReference type="AlphaFoldDB" id="A0A6S7BFS1"/>
<proteinExistence type="predicted"/>
<accession>A0A6S7BFS1</accession>
<sequence>MRRVKSERDRLMGVVLQSVDGIPAEHKLTGYARFIDDGLLQVGAHTRVRARGIVLAHDLHCAVLHAFEPAKYDPDEILR</sequence>
<name>A0A6S7BFS1_9BURK</name>
<evidence type="ECO:0000313" key="1">
    <source>
        <dbReference type="EMBL" id="CAB3798535.1"/>
    </source>
</evidence>
<reference evidence="1 2" key="1">
    <citation type="submission" date="2020-04" db="EMBL/GenBank/DDBJ databases">
        <authorList>
            <person name="De Canck E."/>
        </authorList>
    </citation>
    <scope>NUCLEOTIDE SEQUENCE [LARGE SCALE GENOMIC DNA]</scope>
    <source>
        <strain evidence="1 2">LMG 28614</strain>
    </source>
</reference>
<protein>
    <submittedName>
        <fullName evidence="1">Uncharacterized protein</fullName>
    </submittedName>
</protein>
<evidence type="ECO:0000313" key="2">
    <source>
        <dbReference type="Proteomes" id="UP000494365"/>
    </source>
</evidence>